<evidence type="ECO:0000259" key="2">
    <source>
        <dbReference type="Pfam" id="PF13609"/>
    </source>
</evidence>
<dbReference type="Gene3D" id="2.40.160.10">
    <property type="entry name" value="Porin"/>
    <property type="match status" value="1"/>
</dbReference>
<reference evidence="3" key="1">
    <citation type="submission" date="2020-01" db="EMBL/GenBank/DDBJ databases">
        <authorList>
            <person name="Meier V. D."/>
            <person name="Meier V D."/>
        </authorList>
    </citation>
    <scope>NUCLEOTIDE SEQUENCE</scope>
    <source>
        <strain evidence="3">HLG_WM_MAG_02</strain>
    </source>
</reference>
<evidence type="ECO:0000313" key="3">
    <source>
        <dbReference type="EMBL" id="CAA6815332.1"/>
    </source>
</evidence>
<feature type="signal peptide" evidence="1">
    <location>
        <begin position="1"/>
        <end position="22"/>
    </location>
</feature>
<protein>
    <submittedName>
        <fullName evidence="3">Porin</fullName>
    </submittedName>
</protein>
<gene>
    <name evidence="3" type="ORF">HELGO_WM17211</name>
</gene>
<name>A0A6S6TIL0_9BACT</name>
<sequence length="402" mass="45218">MLKYKIFKILLLISLYTTASFADDWDFLSVNGFGTLGVAYQDNKEVLYRDSFFTDNGSKGDISFDNYSLFGLQVDAKVTDQLSLTLQGIASVNNENDKFIDLEWANLKYQITDTFDIKVGLMRLPIFMYSDILNVAYSYEPIRLPNMYSIASFNKYKGAELSHRLEWENTSLLSTVVYGQTNTDNLKGFRANGTVINSNVDADKLYGVALKLLYEDLTLRASYFNTETTVSNSNIERAFAQFDAMGIPVISNTIEKYKSNHSPVSYVNLAAKYDFENAYLLGEYMDINSDSFVTDLDSWNIRAGYNFETWAPFVGYSKSKSSSNYDAIATAGIPPQMLPAIAGANQVFSAISEGPTEANLEAVSLGVRYDLSDNAVLKFQYDEQKRENETLRIFSSAINFVF</sequence>
<organism evidence="3">
    <name type="scientific">uncultured Sulfurovum sp</name>
    <dbReference type="NCBI Taxonomy" id="269237"/>
    <lineage>
        <taxon>Bacteria</taxon>
        <taxon>Pseudomonadati</taxon>
        <taxon>Campylobacterota</taxon>
        <taxon>Epsilonproteobacteria</taxon>
        <taxon>Campylobacterales</taxon>
        <taxon>Sulfurovaceae</taxon>
        <taxon>Sulfurovum</taxon>
        <taxon>environmental samples</taxon>
    </lineage>
</organism>
<dbReference type="SUPFAM" id="SSF56935">
    <property type="entry name" value="Porins"/>
    <property type="match status" value="1"/>
</dbReference>
<keyword evidence="1" id="KW-0732">Signal</keyword>
<evidence type="ECO:0000256" key="1">
    <source>
        <dbReference type="SAM" id="SignalP"/>
    </source>
</evidence>
<dbReference type="EMBL" id="CACVAZ010000098">
    <property type="protein sequence ID" value="CAA6815332.1"/>
    <property type="molecule type" value="Genomic_DNA"/>
</dbReference>
<dbReference type="InterPro" id="IPR033900">
    <property type="entry name" value="Gram_neg_porin_domain"/>
</dbReference>
<dbReference type="GO" id="GO:0016020">
    <property type="term" value="C:membrane"/>
    <property type="evidence" value="ECO:0007669"/>
    <property type="project" value="InterPro"/>
</dbReference>
<dbReference type="GO" id="GO:0015288">
    <property type="term" value="F:porin activity"/>
    <property type="evidence" value="ECO:0007669"/>
    <property type="project" value="InterPro"/>
</dbReference>
<feature type="domain" description="Porin" evidence="2">
    <location>
        <begin position="17"/>
        <end position="388"/>
    </location>
</feature>
<dbReference type="InterPro" id="IPR023614">
    <property type="entry name" value="Porin_dom_sf"/>
</dbReference>
<proteinExistence type="predicted"/>
<accession>A0A6S6TIL0</accession>
<dbReference type="AlphaFoldDB" id="A0A6S6TIL0"/>
<feature type="chain" id="PRO_5028028843" evidence="1">
    <location>
        <begin position="23"/>
        <end position="402"/>
    </location>
</feature>
<dbReference type="Pfam" id="PF13609">
    <property type="entry name" value="Porin_4"/>
    <property type="match status" value="1"/>
</dbReference>